<keyword evidence="3" id="KW-0964">Secreted</keyword>
<keyword evidence="6" id="KW-0732">Signal</keyword>
<dbReference type="InterPro" id="IPR016054">
    <property type="entry name" value="LY6_UPA_recep-like"/>
</dbReference>
<name>A0AA97LHZ0_EUBMA</name>
<organism evidence="9 10">
    <name type="scientific">Eublepharis macularius</name>
    <name type="common">Leopard gecko</name>
    <name type="synonym">Cyrtodactylus macularius</name>
    <dbReference type="NCBI Taxonomy" id="481883"/>
    <lineage>
        <taxon>Eukaryota</taxon>
        <taxon>Metazoa</taxon>
        <taxon>Chordata</taxon>
        <taxon>Craniata</taxon>
        <taxon>Vertebrata</taxon>
        <taxon>Euteleostomi</taxon>
        <taxon>Lepidosauria</taxon>
        <taxon>Squamata</taxon>
        <taxon>Bifurcata</taxon>
        <taxon>Gekkota</taxon>
        <taxon>Eublepharidae</taxon>
        <taxon>Eublepharinae</taxon>
        <taxon>Eublepharis</taxon>
    </lineage>
</organism>
<keyword evidence="5" id="KW-1015">Disulfide bond</keyword>
<evidence type="ECO:0000313" key="10">
    <source>
        <dbReference type="RefSeq" id="XP_054856069.1"/>
    </source>
</evidence>
<dbReference type="InterPro" id="IPR004126">
    <property type="entry name" value="PLipase_A2_inh_N"/>
</dbReference>
<dbReference type="Gene3D" id="2.10.60.10">
    <property type="entry name" value="CD59"/>
    <property type="match status" value="2"/>
</dbReference>
<dbReference type="Pfam" id="PF00021">
    <property type="entry name" value="UPAR_LY6"/>
    <property type="match status" value="1"/>
</dbReference>
<dbReference type="Pfam" id="PF02988">
    <property type="entry name" value="PLA2_inh"/>
    <property type="match status" value="1"/>
</dbReference>
<dbReference type="SUPFAM" id="SSF57302">
    <property type="entry name" value="Snake toxin-like"/>
    <property type="match status" value="2"/>
</dbReference>
<dbReference type="Proteomes" id="UP001190640">
    <property type="component" value="Chromosome 15"/>
</dbReference>
<dbReference type="CDD" id="cd23572">
    <property type="entry name" value="TFP_LU_ECD_PINLYP_rpt2"/>
    <property type="match status" value="1"/>
</dbReference>
<feature type="chain" id="PRO_5041744961" evidence="6">
    <location>
        <begin position="21"/>
        <end position="209"/>
    </location>
</feature>
<dbReference type="GO" id="GO:0019834">
    <property type="term" value="F:phospholipase A2 inhibitor activity"/>
    <property type="evidence" value="ECO:0007669"/>
    <property type="project" value="UniProtKB-KW"/>
</dbReference>
<reference evidence="10" key="1">
    <citation type="submission" date="2025-08" db="UniProtKB">
        <authorList>
            <consortium name="RefSeq"/>
        </authorList>
    </citation>
    <scope>IDENTIFICATION</scope>
    <source>
        <tissue evidence="10">Blood</tissue>
    </source>
</reference>
<accession>A0AA97LHZ0</accession>
<dbReference type="InterPro" id="IPR050918">
    <property type="entry name" value="CNF-like_PLA2_Inhibitor"/>
</dbReference>
<evidence type="ECO:0000256" key="1">
    <source>
        <dbReference type="ARBA" id="ARBA00004613"/>
    </source>
</evidence>
<comment type="subcellular location">
    <subcellularLocation>
        <location evidence="1">Secreted</location>
    </subcellularLocation>
</comment>
<sequence length="209" mass="21417">MWETLGLLLTVLLARGSCLSCETCISPGEGCTGLAHPCGPNEDTCLTLIGENSLGGGDTTETLKTCIAASDCYAGSLSITTGAGVHIRSISRCCQDDLCNQWALNLPPMNLNPNGLRCPVCFAFDSDHCDGNETLTCTGADNHCVAVSGMLNIAGHLSPFAARGCSTATACSLPLGVGLYSAGVIFTLDKALCSPAPNTSSHGKKLSEG</sequence>
<evidence type="ECO:0000259" key="7">
    <source>
        <dbReference type="Pfam" id="PF00021"/>
    </source>
</evidence>
<proteinExistence type="inferred from homology"/>
<dbReference type="KEGG" id="emc:129343721"/>
<feature type="domain" description="Phospholipase A2 inhibitor N-terminal" evidence="8">
    <location>
        <begin position="20"/>
        <end position="100"/>
    </location>
</feature>
<dbReference type="GeneID" id="129343721"/>
<dbReference type="RefSeq" id="XP_054856069.1">
    <property type="nucleotide sequence ID" value="XM_055000094.1"/>
</dbReference>
<evidence type="ECO:0000256" key="2">
    <source>
        <dbReference type="ARBA" id="ARBA00006570"/>
    </source>
</evidence>
<dbReference type="CDD" id="cd23571">
    <property type="entry name" value="TFP_LU_ECD_PINLYP_rpt1"/>
    <property type="match status" value="1"/>
</dbReference>
<dbReference type="AlphaFoldDB" id="A0AA97LHZ0"/>
<evidence type="ECO:0000256" key="6">
    <source>
        <dbReference type="SAM" id="SignalP"/>
    </source>
</evidence>
<comment type="similarity">
    <text evidence="2">Belongs to the CNF-like-inhibitor family.</text>
</comment>
<evidence type="ECO:0000256" key="4">
    <source>
        <dbReference type="ARBA" id="ARBA00023005"/>
    </source>
</evidence>
<dbReference type="PANTHER" id="PTHR20914">
    <property type="entry name" value="LY6/PLAUR DOMAIN-CONTAINING PROTEIN 8"/>
    <property type="match status" value="1"/>
</dbReference>
<dbReference type="CTD" id="390940"/>
<dbReference type="GO" id="GO:0005576">
    <property type="term" value="C:extracellular region"/>
    <property type="evidence" value="ECO:0007669"/>
    <property type="project" value="UniProtKB-SubCell"/>
</dbReference>
<protein>
    <submittedName>
        <fullName evidence="10">Phospholipase A2 inhibitor and Ly6/PLAUR domain-containing protein</fullName>
    </submittedName>
</protein>
<evidence type="ECO:0000256" key="5">
    <source>
        <dbReference type="ARBA" id="ARBA00023157"/>
    </source>
</evidence>
<keyword evidence="9" id="KW-1185">Reference proteome</keyword>
<evidence type="ECO:0000313" key="9">
    <source>
        <dbReference type="Proteomes" id="UP001190640"/>
    </source>
</evidence>
<feature type="signal peptide" evidence="6">
    <location>
        <begin position="1"/>
        <end position="20"/>
    </location>
</feature>
<dbReference type="PANTHER" id="PTHR20914:SF9">
    <property type="entry name" value="COILED, ISOFORM A"/>
    <property type="match status" value="1"/>
</dbReference>
<feature type="domain" description="UPAR/Ly6" evidence="7">
    <location>
        <begin position="114"/>
        <end position="173"/>
    </location>
</feature>
<keyword evidence="4 10" id="KW-0593">Phospholipase A2 inhibitor</keyword>
<gene>
    <name evidence="10" type="primary">PINLYP</name>
</gene>
<dbReference type="InterPro" id="IPR045860">
    <property type="entry name" value="Snake_toxin-like_sf"/>
</dbReference>
<evidence type="ECO:0000256" key="3">
    <source>
        <dbReference type="ARBA" id="ARBA00022525"/>
    </source>
</evidence>
<evidence type="ECO:0000259" key="8">
    <source>
        <dbReference type="Pfam" id="PF02988"/>
    </source>
</evidence>